<keyword evidence="2" id="KW-0677">Repeat</keyword>
<dbReference type="PANTHER" id="PTHR22847">
    <property type="entry name" value="WD40 REPEAT PROTEIN"/>
    <property type="match status" value="1"/>
</dbReference>
<dbReference type="STRING" id="1108050.A0A0B7F5G7"/>
<sequence>MSFRKLLKVRSTHTLEEYEMHQSSGAGVQPALNTPLDHTSRSTPATAPSAGDTLGLVPANLNTERADPVGGFERAVADTNITAEAPNPQTSTNRKAAKLKDEWSPVETFYRTVDESSTSSTPLVKSMVSDFIGVIEKYENFRDDINSSFRQLTQRHERLESLALTGSIESICKSIQRSLQLTQDNKKRSAMKRYLKIGREPDTKSHGNRRVLGDFQRLVLNLDFDLWKIDNEQFVVTLLNQLRPSVPARYNHGHLPTTERAGCTPGTREDVLNRIAKWTEDVGTTSLYWLNGMAGTGKTTIVYSVCAELDEERRLAASFFCSRSIPECRDVGRIMPTIAYQLAEFSWPFRSMLSRALQRNPDLLKRSMEDQLEHLIIRPLVQVQETLAESLVIVIDALDECEDYDGTGRILEVLLANTKTAYLPVKFILTSRPEPEITDHMEKQKGKRAKDRLILHELDIGLVREDIKKYLTMALEPILPTNAEVNALMERAGTLFIYAATIVRYISHNNFQSDPRRRLENIINVPNTPGSAHNRAIDELYDGILTLALDKSKRNQQQEEVILDILGIVVYSREQLTVDNISTLLEFDNTYRLHEALRPLSSVLHVNQQNKLVTILHASFSDCLTDSTRSKYFCDPQKYHSQLARRCFKLIETTPRKFNICELESSYVLDSQVPDLGRRVEMSIPRELRYACRHWAYHLAEVNDLAELTVLTKEFFSKRLLLWMEVMNLTNYMHEGANIIHQAGTWLRPEREGVTQNITDLAHDAWRFVSGYASSPGLQSTPHIYTSALALWSPSTPVGQHYRLQASGLLTTGPPPNKYLEKSLGMGQLPGGVRMAVWSPNNQRVAVINKDHLFILDALNCENIIDSVGSRGSVFSSVAYSYDGAQIACGFLDGTISTWNERRNRKIAISFKGHTKLITSIQYSSDGKCIVSGSWDKTLRIYDTKNGSLLYNPLSGHTGKVNSVAYSSDNNYIVSASRDHTMRIWDAKTGNCILPVFRGHTGSVNSARYSPDNTKIVSGSSDNTVRIWDALTGKILKTFTGHTSSVQSVGYSPDGGHVVSGSWDETVRTWNIGSEEQKSKSFIGHSHWVLSVQYSPDGTRIASASWDGTVHIWDSHEDQTSTDPEVEQAAIKLPQTTSIHESPEPEINGHHIGIHNLPGEHSGTVLSVDFSPDGASIVSGSQDNTLRIWNTRTGKPMSPALKEHTDEVHAVKYSPNGSQIASGSSDHTIILWDTDTNHPILHPLEGHTNEILSLAYTPDGNHLISGSRDKTIRVWDLQSRRSTRILLGHTDVVTSVGCSHRGNLALSGSGDQTIRVWDIKTGQPELLPLKGHSDWIMSIDCSPTHNMHFVSGSADKTVCVWDITTRKPRFGLLRGHSDYVNSVKYSPTGTHIVSGSDDGTICIWDASTGNLMFRPPQRHIGWVKAVGFSPTGREVASGSQDKTIRIWDSQALCPTSKVHFPNINTSVSLGSTYRVDIRARDRDV</sequence>
<evidence type="ECO:0000256" key="1">
    <source>
        <dbReference type="ARBA" id="ARBA00022574"/>
    </source>
</evidence>
<feature type="repeat" description="WD" evidence="3">
    <location>
        <begin position="1286"/>
        <end position="1327"/>
    </location>
</feature>
<feature type="repeat" description="WD" evidence="3">
    <location>
        <begin position="1244"/>
        <end position="1285"/>
    </location>
</feature>
<reference evidence="6 7" key="1">
    <citation type="submission" date="2014-11" db="EMBL/GenBank/DDBJ databases">
        <authorList>
            <person name="Wibberg Daniel"/>
        </authorList>
    </citation>
    <scope>NUCLEOTIDE SEQUENCE [LARGE SCALE GENOMIC DNA]</scope>
    <source>
        <strain evidence="6">Rhizoctonia solani AG1-IB 7/3/14</strain>
    </source>
</reference>
<dbReference type="OrthoDB" id="3027122at2759"/>
<dbReference type="SUPFAM" id="SSF52540">
    <property type="entry name" value="P-loop containing nucleoside triphosphate hydrolases"/>
    <property type="match status" value="1"/>
</dbReference>
<dbReference type="Proteomes" id="UP000059188">
    <property type="component" value="Unassembled WGS sequence"/>
</dbReference>
<dbReference type="Gene3D" id="2.130.10.10">
    <property type="entry name" value="YVTN repeat-like/Quinoprotein amine dehydrogenase"/>
    <property type="match status" value="5"/>
</dbReference>
<feature type="repeat" description="WD" evidence="3">
    <location>
        <begin position="1158"/>
        <end position="1199"/>
    </location>
</feature>
<feature type="repeat" description="WD" evidence="3">
    <location>
        <begin position="1082"/>
        <end position="1123"/>
    </location>
</feature>
<evidence type="ECO:0000259" key="5">
    <source>
        <dbReference type="PROSITE" id="PS50837"/>
    </source>
</evidence>
<proteinExistence type="predicted"/>
<dbReference type="PRINTS" id="PR00320">
    <property type="entry name" value="GPROTEINBRPT"/>
</dbReference>
<dbReference type="PROSITE" id="PS50294">
    <property type="entry name" value="WD_REPEATS_REGION"/>
    <property type="match status" value="12"/>
</dbReference>
<name>A0A0B7F5G7_THACB</name>
<dbReference type="InterPro" id="IPR020472">
    <property type="entry name" value="WD40_PAC1"/>
</dbReference>
<feature type="domain" description="NACHT" evidence="5">
    <location>
        <begin position="286"/>
        <end position="433"/>
    </location>
</feature>
<dbReference type="SMART" id="SM00320">
    <property type="entry name" value="WD40"/>
    <property type="match status" value="13"/>
</dbReference>
<evidence type="ECO:0000313" key="7">
    <source>
        <dbReference type="Proteomes" id="UP000059188"/>
    </source>
</evidence>
<feature type="repeat" description="WD" evidence="3">
    <location>
        <begin position="1373"/>
        <end position="1414"/>
    </location>
</feature>
<dbReference type="CDD" id="cd00200">
    <property type="entry name" value="WD40"/>
    <property type="match status" value="2"/>
</dbReference>
<dbReference type="InterPro" id="IPR056884">
    <property type="entry name" value="NPHP3-like_N"/>
</dbReference>
<dbReference type="InterPro" id="IPR036322">
    <property type="entry name" value="WD40_repeat_dom_sf"/>
</dbReference>
<dbReference type="Gene3D" id="3.40.50.300">
    <property type="entry name" value="P-loop containing nucleotide triphosphate hydrolases"/>
    <property type="match status" value="1"/>
</dbReference>
<organism evidence="6 7">
    <name type="scientific">Thanatephorus cucumeris (strain AG1-IB / isolate 7/3/14)</name>
    <name type="common">Lettuce bottom rot fungus</name>
    <name type="synonym">Rhizoctonia solani</name>
    <dbReference type="NCBI Taxonomy" id="1108050"/>
    <lineage>
        <taxon>Eukaryota</taxon>
        <taxon>Fungi</taxon>
        <taxon>Dikarya</taxon>
        <taxon>Basidiomycota</taxon>
        <taxon>Agaricomycotina</taxon>
        <taxon>Agaricomycetes</taxon>
        <taxon>Cantharellales</taxon>
        <taxon>Ceratobasidiaceae</taxon>
        <taxon>Rhizoctonia</taxon>
        <taxon>Rhizoctonia solani AG-1</taxon>
    </lineage>
</organism>
<evidence type="ECO:0000256" key="2">
    <source>
        <dbReference type="ARBA" id="ARBA00022737"/>
    </source>
</evidence>
<dbReference type="EMBL" id="LN679111">
    <property type="protein sequence ID" value="CEL53321.1"/>
    <property type="molecule type" value="Genomic_DNA"/>
</dbReference>
<dbReference type="PROSITE" id="PS50082">
    <property type="entry name" value="WD_REPEATS_2"/>
    <property type="match status" value="12"/>
</dbReference>
<dbReference type="InterPro" id="IPR001680">
    <property type="entry name" value="WD40_rpt"/>
</dbReference>
<feature type="repeat" description="WD" evidence="3">
    <location>
        <begin position="1039"/>
        <end position="1080"/>
    </location>
</feature>
<evidence type="ECO:0000256" key="3">
    <source>
        <dbReference type="PROSITE-ProRule" id="PRU00221"/>
    </source>
</evidence>
<keyword evidence="7" id="KW-1185">Reference proteome</keyword>
<evidence type="ECO:0000256" key="4">
    <source>
        <dbReference type="SAM" id="MobiDB-lite"/>
    </source>
</evidence>
<dbReference type="PANTHER" id="PTHR22847:SF637">
    <property type="entry name" value="WD REPEAT DOMAIN 5B"/>
    <property type="match status" value="1"/>
</dbReference>
<dbReference type="InterPro" id="IPR027417">
    <property type="entry name" value="P-loop_NTPase"/>
</dbReference>
<gene>
    <name evidence="6" type="ORF">RSOLAG1IB_06288</name>
</gene>
<feature type="repeat" description="WD" evidence="3">
    <location>
        <begin position="997"/>
        <end position="1038"/>
    </location>
</feature>
<evidence type="ECO:0000313" key="6">
    <source>
        <dbReference type="EMBL" id="CEL53321.1"/>
    </source>
</evidence>
<feature type="repeat" description="WD" evidence="3">
    <location>
        <begin position="1416"/>
        <end position="1448"/>
    </location>
</feature>
<feature type="repeat" description="WD" evidence="3">
    <location>
        <begin position="954"/>
        <end position="995"/>
    </location>
</feature>
<feature type="region of interest" description="Disordered" evidence="4">
    <location>
        <begin position="18"/>
        <end position="54"/>
    </location>
</feature>
<dbReference type="PROSITE" id="PS00678">
    <property type="entry name" value="WD_REPEATS_1"/>
    <property type="match status" value="7"/>
</dbReference>
<feature type="repeat" description="WD" evidence="3">
    <location>
        <begin position="911"/>
        <end position="952"/>
    </location>
</feature>
<dbReference type="GO" id="GO:1990234">
    <property type="term" value="C:transferase complex"/>
    <property type="evidence" value="ECO:0007669"/>
    <property type="project" value="UniProtKB-ARBA"/>
</dbReference>
<feature type="repeat" description="WD" evidence="3">
    <location>
        <begin position="1201"/>
        <end position="1242"/>
    </location>
</feature>
<dbReference type="InterPro" id="IPR007111">
    <property type="entry name" value="NACHT_NTPase"/>
</dbReference>
<dbReference type="InterPro" id="IPR019775">
    <property type="entry name" value="WD40_repeat_CS"/>
</dbReference>
<dbReference type="InterPro" id="IPR015943">
    <property type="entry name" value="WD40/YVTN_repeat-like_dom_sf"/>
</dbReference>
<protein>
    <submittedName>
        <fullName evidence="6">Putative WD repeat-containing protein alr3466</fullName>
    </submittedName>
</protein>
<keyword evidence="1 3" id="KW-0853">WD repeat</keyword>
<dbReference type="Pfam" id="PF24883">
    <property type="entry name" value="NPHP3_N"/>
    <property type="match status" value="1"/>
</dbReference>
<accession>A0A0B7F5G7</accession>
<dbReference type="Pfam" id="PF00400">
    <property type="entry name" value="WD40"/>
    <property type="match status" value="13"/>
</dbReference>
<dbReference type="SUPFAM" id="SSF50978">
    <property type="entry name" value="WD40 repeat-like"/>
    <property type="match status" value="2"/>
</dbReference>
<feature type="repeat" description="WD" evidence="3">
    <location>
        <begin position="1329"/>
        <end position="1365"/>
    </location>
</feature>
<dbReference type="PROSITE" id="PS50837">
    <property type="entry name" value="NACHT"/>
    <property type="match status" value="1"/>
</dbReference>